<protein>
    <submittedName>
        <fullName evidence="2">Carboxypeptidase-like regulatory domain-containing protein</fullName>
    </submittedName>
</protein>
<evidence type="ECO:0000313" key="2">
    <source>
        <dbReference type="EMBL" id="MBT0607251.1"/>
    </source>
</evidence>
<dbReference type="SUPFAM" id="SSF56935">
    <property type="entry name" value="Porins"/>
    <property type="match status" value="1"/>
</dbReference>
<evidence type="ECO:0000256" key="1">
    <source>
        <dbReference type="SAM" id="SignalP"/>
    </source>
</evidence>
<dbReference type="RefSeq" id="WP_214112105.1">
    <property type="nucleotide sequence ID" value="NZ_JAHCTB010000001.1"/>
</dbReference>
<reference evidence="2 3" key="1">
    <citation type="submission" date="2021-05" db="EMBL/GenBank/DDBJ databases">
        <title>Aequorivita echinoideorum JCM 30378 genome.</title>
        <authorList>
            <person name="Zhang H."/>
            <person name="Li C."/>
        </authorList>
    </citation>
    <scope>NUCLEOTIDE SEQUENCE [LARGE SCALE GENOMIC DNA]</scope>
    <source>
        <strain evidence="2 3">JCM30378</strain>
    </source>
</reference>
<sequence>MGKRIKRYFILLSNCLILSLSGNFAYSQSVISGTVKDTLQNPIPYVNVLLKAENQDGIIAFSTTTENGTYKILTDKEGNFELTFSSISFKKNIQSIFLEKDKEYKIDANLKEETFALDEVIVNTDKAITVKKDSIIFKADAFKSGNEETVEDLLKNIPGINVESDGKIKIGGKEVEKVMVEGDDLFAKGYKMLTKNLDASVINKVEVYNRYSNNRLLKGIEESERVALNLTLKNNVKNKIFGVLKPGYGLASENRYDASANIISFREKNKFYGFTNFNNVGIETTAALSEMTDSGSETNFESMESEQGAISFIKLINYKPDVGDERTNFNNAEMASLNNIYSFSPRLKLKTIGFLDWDENKFFRNSLDTYFLPTGTFTTIEDYDLYGRTFSGFANAELTFDISKDQIFEYSGKFNGSSMETNTSLLFNNDFSKEFLEESPFSTNQTFKYTNRLRPNRALSINGYYIHSKNPQKYKSSRFLFVDLFESNGGNNGVHQLSMHKMNVAGVDASLFNKRKNGDLLQAKVGTNFFNNNYTSNFTIEGLDERPAGFQNSSIFNQFNVYFEPSYKLKLGAFAFTGNINFTQNITTLDSKNVILKKSPFFINPKITLDWELNKKNRITSFFKHENKMPSTESVQDGFVLTQYNTFSKGLQQIDPLDNSTFFVNYMLGTILSTFYANTSFIYIKNDEYLGLKSEFTRDYILNELTRLKDKEFANIQTELNIFIKSLASNAKVKIGYNEQRFENIVNGSLRQVDASTLNYGGELRSAFGSPINFHIGTEWFQSNYKTNITEQENLRNRTFLDIVYEPIKNLNLSLNSSRYFFSGLNIDNDAYYFMDFEGSYPLIKNTVSLAVMGKNLLNTRTLRNLMVDDTGVFQSEYRLLPRFFILKAKVRF</sequence>
<keyword evidence="3" id="KW-1185">Reference proteome</keyword>
<evidence type="ECO:0000313" key="3">
    <source>
        <dbReference type="Proteomes" id="UP001297092"/>
    </source>
</evidence>
<dbReference type="SUPFAM" id="SSF49464">
    <property type="entry name" value="Carboxypeptidase regulatory domain-like"/>
    <property type="match status" value="1"/>
</dbReference>
<feature type="signal peptide" evidence="1">
    <location>
        <begin position="1"/>
        <end position="25"/>
    </location>
</feature>
<comment type="caution">
    <text evidence="2">The sequence shown here is derived from an EMBL/GenBank/DDBJ whole genome shotgun (WGS) entry which is preliminary data.</text>
</comment>
<gene>
    <name evidence="2" type="ORF">KIV10_03570</name>
</gene>
<dbReference type="Gene3D" id="2.60.40.1120">
    <property type="entry name" value="Carboxypeptidase-like, regulatory domain"/>
    <property type="match status" value="1"/>
</dbReference>
<proteinExistence type="predicted"/>
<feature type="chain" id="PRO_5046307733" evidence="1">
    <location>
        <begin position="26"/>
        <end position="893"/>
    </location>
</feature>
<keyword evidence="1" id="KW-0732">Signal</keyword>
<dbReference type="Pfam" id="PF13715">
    <property type="entry name" value="CarbopepD_reg_2"/>
    <property type="match status" value="1"/>
</dbReference>
<dbReference type="EMBL" id="JAHCTB010000001">
    <property type="protein sequence ID" value="MBT0607251.1"/>
    <property type="molecule type" value="Genomic_DNA"/>
</dbReference>
<dbReference type="InterPro" id="IPR008969">
    <property type="entry name" value="CarboxyPept-like_regulatory"/>
</dbReference>
<organism evidence="2 3">
    <name type="scientific">Aequorivita echinoideorum</name>
    <dbReference type="NCBI Taxonomy" id="1549647"/>
    <lineage>
        <taxon>Bacteria</taxon>
        <taxon>Pseudomonadati</taxon>
        <taxon>Bacteroidota</taxon>
        <taxon>Flavobacteriia</taxon>
        <taxon>Flavobacteriales</taxon>
        <taxon>Flavobacteriaceae</taxon>
        <taxon>Aequorivita</taxon>
    </lineage>
</organism>
<dbReference type="Proteomes" id="UP001297092">
    <property type="component" value="Unassembled WGS sequence"/>
</dbReference>
<name>A0ABS5S228_9FLAO</name>
<accession>A0ABS5S228</accession>